<dbReference type="AlphaFoldDB" id="A0ABD1C2L7"/>
<reference evidence="1 2" key="1">
    <citation type="submission" date="2024-04" db="EMBL/GenBank/DDBJ databases">
        <title>Genome assembly C_amara_ONT_v2.</title>
        <authorList>
            <person name="Yant L."/>
            <person name="Moore C."/>
            <person name="Slenker M."/>
        </authorList>
    </citation>
    <scope>NUCLEOTIDE SEQUENCE [LARGE SCALE GENOMIC DNA]</scope>
    <source>
        <tissue evidence="1">Leaf</tissue>
    </source>
</reference>
<protein>
    <submittedName>
        <fullName evidence="1">Uncharacterized protein</fullName>
    </submittedName>
</protein>
<evidence type="ECO:0000313" key="1">
    <source>
        <dbReference type="EMBL" id="KAL1223721.1"/>
    </source>
</evidence>
<accession>A0ABD1C2L7</accession>
<evidence type="ECO:0000313" key="2">
    <source>
        <dbReference type="Proteomes" id="UP001558713"/>
    </source>
</evidence>
<dbReference type="Proteomes" id="UP001558713">
    <property type="component" value="Unassembled WGS sequence"/>
</dbReference>
<keyword evidence="2" id="KW-1185">Reference proteome</keyword>
<dbReference type="EMBL" id="JBANAX010000067">
    <property type="protein sequence ID" value="KAL1223721.1"/>
    <property type="molecule type" value="Genomic_DNA"/>
</dbReference>
<organism evidence="1 2">
    <name type="scientific">Cardamine amara subsp. amara</name>
    <dbReference type="NCBI Taxonomy" id="228776"/>
    <lineage>
        <taxon>Eukaryota</taxon>
        <taxon>Viridiplantae</taxon>
        <taxon>Streptophyta</taxon>
        <taxon>Embryophyta</taxon>
        <taxon>Tracheophyta</taxon>
        <taxon>Spermatophyta</taxon>
        <taxon>Magnoliopsida</taxon>
        <taxon>eudicotyledons</taxon>
        <taxon>Gunneridae</taxon>
        <taxon>Pentapetalae</taxon>
        <taxon>rosids</taxon>
        <taxon>malvids</taxon>
        <taxon>Brassicales</taxon>
        <taxon>Brassicaceae</taxon>
        <taxon>Cardamineae</taxon>
        <taxon>Cardamine</taxon>
    </lineage>
</organism>
<proteinExistence type="predicted"/>
<name>A0ABD1C2L7_CARAN</name>
<comment type="caution">
    <text evidence="1">The sequence shown here is derived from an EMBL/GenBank/DDBJ whole genome shotgun (WGS) entry which is preliminary data.</text>
</comment>
<sequence length="74" mass="8286">MAEGSKGEIAVEYFRTLFTSTNPSHATDLLIGMTPRVTEAMNKELTKPVTSEEIREAAFGIKSNKAPWTKWLKK</sequence>
<gene>
    <name evidence="1" type="ORF">V5N11_029768</name>
</gene>